<organism evidence="2 3">
    <name type="scientific">Halorubrum ezzemoulense DSM 17463</name>
    <dbReference type="NCBI Taxonomy" id="1121945"/>
    <lineage>
        <taxon>Archaea</taxon>
        <taxon>Methanobacteriati</taxon>
        <taxon>Methanobacteriota</taxon>
        <taxon>Stenosarchaea group</taxon>
        <taxon>Halobacteria</taxon>
        <taxon>Halobacteriales</taxon>
        <taxon>Haloferacaceae</taxon>
        <taxon>Halorubrum</taxon>
    </lineage>
</organism>
<dbReference type="Proteomes" id="UP000193587">
    <property type="component" value="Unassembled WGS sequence"/>
</dbReference>
<evidence type="ECO:0000256" key="1">
    <source>
        <dbReference type="SAM" id="Phobius"/>
    </source>
</evidence>
<keyword evidence="1" id="KW-1133">Transmembrane helix</keyword>
<feature type="transmembrane region" description="Helical" evidence="1">
    <location>
        <begin position="7"/>
        <end position="26"/>
    </location>
</feature>
<proteinExistence type="predicted"/>
<protein>
    <submittedName>
        <fullName evidence="2">Uncharacterized protein</fullName>
    </submittedName>
</protein>
<dbReference type="AlphaFoldDB" id="A0A1X4HA97"/>
<sequence length="62" mass="7132">MNGHVRIMLLGSLGLIISVPIWYTIISSEEFSPDVFLNPSLLFWLIFGFVVFLFGYYNTDVE</sequence>
<name>A0A1X4HA97_HALEZ</name>
<evidence type="ECO:0000313" key="2">
    <source>
        <dbReference type="EMBL" id="OSP10042.1"/>
    </source>
</evidence>
<evidence type="ECO:0000313" key="3">
    <source>
        <dbReference type="Proteomes" id="UP000193587"/>
    </source>
</evidence>
<dbReference type="EMBL" id="NEDJ01000007">
    <property type="protein sequence ID" value="OSP10042.1"/>
    <property type="molecule type" value="Genomic_DNA"/>
</dbReference>
<keyword evidence="1" id="KW-0812">Transmembrane</keyword>
<accession>A0A1X4HA97</accession>
<feature type="transmembrane region" description="Helical" evidence="1">
    <location>
        <begin position="41"/>
        <end position="59"/>
    </location>
</feature>
<reference evidence="2 3" key="1">
    <citation type="submission" date="2017-04" db="EMBL/GenBank/DDBJ databases">
        <title>MLSA of the genus Halorubrum.</title>
        <authorList>
            <person name="De La Haba R."/>
            <person name="Sanchez-Porro C."/>
            <person name="Infante-Dominguez C."/>
            <person name="Ventosa A."/>
        </authorList>
    </citation>
    <scope>NUCLEOTIDE SEQUENCE [LARGE SCALE GENOMIC DNA]</scope>
    <source>
        <strain evidence="2 3">DSM 17463</strain>
    </source>
</reference>
<gene>
    <name evidence="2" type="ORF">B9H04_03555</name>
</gene>
<keyword evidence="1" id="KW-0472">Membrane</keyword>
<comment type="caution">
    <text evidence="2">The sequence shown here is derived from an EMBL/GenBank/DDBJ whole genome shotgun (WGS) entry which is preliminary data.</text>
</comment>